<dbReference type="GO" id="GO:0039687">
    <property type="term" value="P:viral DNA strand displacement replication"/>
    <property type="evidence" value="ECO:0007669"/>
    <property type="project" value="UniProtKB-UniRule"/>
</dbReference>
<dbReference type="GO" id="GO:0045740">
    <property type="term" value="P:positive regulation of DNA replication"/>
    <property type="evidence" value="ECO:0007669"/>
    <property type="project" value="UniProtKB-UniRule"/>
</dbReference>
<keyword evidence="7 10" id="KW-0862">Zinc</keyword>
<name>A0A3G9EY23_9ADEN</name>
<dbReference type="InterPro" id="IPR003176">
    <property type="entry name" value="Adenovirus_DNA-bd_a"/>
</dbReference>
<comment type="subcellular location">
    <subcellularLocation>
        <location evidence="10">Host nucleus</location>
    </subcellularLocation>
    <text evidence="10">Accumulates in infected cells.</text>
</comment>
<evidence type="ECO:0000256" key="11">
    <source>
        <dbReference type="SAM" id="MobiDB-lite"/>
    </source>
</evidence>
<comment type="subunit">
    <text evidence="10">Homomultimerizes on viral ssDNA bound to pTP. Forms a initiation complex with viral polymerase, pTP and hosts NFIA and POU2F1/OCT1. Interacts with host SRCAP.</text>
</comment>
<dbReference type="Proteomes" id="UP000316138">
    <property type="component" value="Segment"/>
</dbReference>
<comment type="function">
    <text evidence="10">Plays a role in the elongation phase of viral strand displacement replication by unwinding the template in an ATP-independent fashion, employing its capacity to form multimers. Also enhances the rate of initiation. Released from template upon second strand synthesis. Assembles in complex with viral pTP, viral pol, host NFIA and host POU2F1/OCT1 on viral origin of replication. Covers the whole ssDNA genome during synthesis. The complementary strand synthesis induces its relese from DNA template. May inhibit cellular transcription mediated by the interaction between host SRCAP and CBP.</text>
</comment>
<evidence type="ECO:0000256" key="1">
    <source>
        <dbReference type="ARBA" id="ARBA00022518"/>
    </source>
</evidence>
<feature type="region of interest" description="C-terminal arm, DBP binding" evidence="10">
    <location>
        <begin position="458"/>
        <end position="484"/>
    </location>
</feature>
<feature type="binding site" evidence="10">
    <location>
        <position position="302"/>
    </location>
    <ligand>
        <name>Zn(2+)</name>
        <dbReference type="ChEBI" id="CHEBI:29105"/>
        <label>1</label>
    </ligand>
</feature>
<dbReference type="GO" id="GO:0019028">
    <property type="term" value="C:viral capsid"/>
    <property type="evidence" value="ECO:0007669"/>
    <property type="project" value="UniProtKB-UniRule"/>
</dbReference>
<dbReference type="GO" id="GO:0003677">
    <property type="term" value="F:DNA binding"/>
    <property type="evidence" value="ECO:0007669"/>
    <property type="project" value="UniProtKB-UniRule"/>
</dbReference>
<keyword evidence="8 10" id="KW-1194">Viral DNA replication</keyword>
<reference evidence="15" key="1">
    <citation type="submission" date="2018-05" db="EMBL/GenBank/DDBJ databases">
        <title>Isolation of two bat adenoviruses from Japanese wild bats.</title>
        <authorList>
            <person name="Kobayashi T."/>
            <person name="Murakami S."/>
            <person name="Horimoto T."/>
        </authorList>
    </citation>
    <scope>NUCLEOTIDE SEQUENCE [LARGE SCALE GENOMIC DNA]</scope>
    <source>
        <strain evidence="15">Mm32</strain>
    </source>
</reference>
<feature type="domain" description="Adenovirus DNA-binding all-alpha" evidence="12">
    <location>
        <begin position="137"/>
        <end position="211"/>
    </location>
</feature>
<feature type="binding site" evidence="10">
    <location>
        <position position="231"/>
    </location>
    <ligand>
        <name>Zn(2+)</name>
        <dbReference type="ChEBI" id="CHEBI:29105"/>
        <label>1</label>
    </ligand>
</feature>
<feature type="region of interest" description="Flexible loop" evidence="10">
    <location>
        <begin position="244"/>
        <end position="278"/>
    </location>
</feature>
<dbReference type="GO" id="GO:0006260">
    <property type="term" value="P:DNA replication"/>
    <property type="evidence" value="ECO:0007669"/>
    <property type="project" value="UniProtKB-KW"/>
</dbReference>
<feature type="compositionally biased region" description="Basic and acidic residues" evidence="11">
    <location>
        <begin position="24"/>
        <end position="43"/>
    </location>
</feature>
<gene>
    <name evidence="10" type="primary">DBP</name>
</gene>
<dbReference type="GO" id="GO:0008270">
    <property type="term" value="F:zinc ion binding"/>
    <property type="evidence" value="ECO:0007669"/>
    <property type="project" value="UniProtKB-UniRule"/>
</dbReference>
<evidence type="ECO:0000256" key="9">
    <source>
        <dbReference type="ARBA" id="ARBA00023125"/>
    </source>
</evidence>
<feature type="region of interest" description="Disordered" evidence="11">
    <location>
        <begin position="1"/>
        <end position="46"/>
    </location>
</feature>
<comment type="similarity">
    <text evidence="10">Belongs to the adenoviridae E2A DNA-binding protein family.</text>
</comment>
<sequence>MSHVISSSSDEDIPVPVRKRQRKSKEDAKARAKESPRPEKEDSSLVGHGYALEMTRRANAILEAQGKPGGFYIQTFCGQRVEKDANGEIQFIKQDPPSAPPLPMDPALKAQLMEPLIQAAVDMRPTKANEHQWQLGMEMALKILTAYQVDHKELTLLPDSGTLECFKKATQAYLVNTKTVVTYNFTTQKSFQHMVGRILLDFVIKAAGVAPGLNPSGCVVWQHGCQRQLHCLHGSPMIQKEQLIEMDVNSENAQRVLKENPEKTKIVTNRWGRNVVQMKNEDAYCCFMDVNMSGGNFSSSSCGMSYTDGPKALMAFQQIMAFQRACYPQMSTAESHLLMPLKCECNWNNSLPMLGRQTCKMTPYALSSTADIDRSLVQDAKMLATLDHPAMLVFQCCNPVYRNSKAAPQKNCDFKISTVDMVACVQIAKKIWSTCIGTPPPLKFPEFKCPRSTSTKLPFCPKGRRTTMCLCFKDDAVNLLQIFE</sequence>
<dbReference type="SUPFAM" id="SSF47724">
    <property type="entry name" value="Domain of early E2A DNA-binding protein, ADDBP"/>
    <property type="match status" value="1"/>
</dbReference>
<keyword evidence="5 10" id="KW-0235">DNA replication</keyword>
<feature type="modified residue" description="Phosphotyrosine; by host" evidence="10">
    <location>
        <position position="147"/>
    </location>
</feature>
<feature type="binding site" evidence="10">
    <location>
        <position position="412"/>
    </location>
    <ligand>
        <name>Zn(2+)</name>
        <dbReference type="ChEBI" id="CHEBI:29105"/>
        <label>2</label>
    </ligand>
</feature>
<dbReference type="HAMAP" id="MF_04054">
    <property type="entry name" value="ADV_DNB2"/>
    <property type="match status" value="1"/>
</dbReference>
<evidence type="ECO:0000256" key="8">
    <source>
        <dbReference type="ARBA" id="ARBA00023109"/>
    </source>
</evidence>
<accession>A0A3G9EY23</accession>
<feature type="binding site" evidence="10">
    <location>
        <position position="345"/>
    </location>
    <ligand>
        <name>Zn(2+)</name>
        <dbReference type="ChEBI" id="CHEBI:29105"/>
        <label>2</label>
    </ligand>
</feature>
<dbReference type="Gene3D" id="3.90.148.10">
    <property type="entry name" value="Adenovirus DNA-binding, C-terminal domain superfamily/Adenovirus DNA-binding, zinc binding domain"/>
    <property type="match status" value="1"/>
</dbReference>
<feature type="binding site" evidence="10">
    <location>
        <position position="233"/>
    </location>
    <ligand>
        <name>Zn(2+)</name>
        <dbReference type="ChEBI" id="CHEBI:29105"/>
        <label>1</label>
    </ligand>
</feature>
<dbReference type="InterPro" id="IPR037540">
    <property type="entry name" value="ADV_DNB2"/>
</dbReference>
<keyword evidence="2 10" id="KW-0597">Phosphoprotein</keyword>
<dbReference type="GO" id="GO:0006351">
    <property type="term" value="P:DNA-templated transcription"/>
    <property type="evidence" value="ECO:0007669"/>
    <property type="project" value="UniProtKB-UniRule"/>
</dbReference>
<dbReference type="GO" id="GO:0042025">
    <property type="term" value="C:host cell nucleus"/>
    <property type="evidence" value="ECO:0007669"/>
    <property type="project" value="UniProtKB-SubCell"/>
</dbReference>
<evidence type="ECO:0000256" key="7">
    <source>
        <dbReference type="ARBA" id="ARBA00022833"/>
    </source>
</evidence>
<evidence type="ECO:0000256" key="3">
    <source>
        <dbReference type="ARBA" id="ARBA00022562"/>
    </source>
</evidence>
<dbReference type="InterPro" id="IPR036367">
    <property type="entry name" value="Ad_DBP_C_sf"/>
</dbReference>
<feature type="domain" description="Adenovirus DNA-binding zinc-binding" evidence="13">
    <location>
        <begin position="230"/>
        <end position="330"/>
    </location>
</feature>
<comment type="domain">
    <text evidence="10">The C-terminal arm bridges DBP molecules together, thereby creating a chain.</text>
</comment>
<keyword evidence="6 10" id="KW-0479">Metal-binding</keyword>
<feature type="binding site" evidence="10">
    <location>
        <position position="286"/>
    </location>
    <ligand>
        <name>Zn(2+)</name>
        <dbReference type="ChEBI" id="CHEBI:29105"/>
        <label>1</label>
    </ligand>
</feature>
<evidence type="ECO:0000256" key="2">
    <source>
        <dbReference type="ARBA" id="ARBA00022553"/>
    </source>
</evidence>
<keyword evidence="3 10" id="KW-1048">Host nucleus</keyword>
<evidence type="ECO:0000313" key="15">
    <source>
        <dbReference type="Proteomes" id="UP000316138"/>
    </source>
</evidence>
<evidence type="ECO:0000259" key="12">
    <source>
        <dbReference type="Pfam" id="PF02236"/>
    </source>
</evidence>
<protein>
    <recommendedName>
        <fullName evidence="10">DNA-binding protein</fullName>
        <shortName evidence="10">DBP</shortName>
    </recommendedName>
    <alternativeName>
        <fullName evidence="10">Early 2A protein</fullName>
    </alternativeName>
    <alternativeName>
        <fullName evidence="10">Early E2A DNA-binding protein</fullName>
    </alternativeName>
</protein>
<organism evidence="14 15">
    <name type="scientific">Bat mastadenovirus A</name>
    <dbReference type="NCBI Taxonomy" id="1146877"/>
    <lineage>
        <taxon>Viruses</taxon>
        <taxon>Varidnaviria</taxon>
        <taxon>Bamfordvirae</taxon>
        <taxon>Preplasmiviricota</taxon>
        <taxon>Polisuviricotina</taxon>
        <taxon>Pharingeaviricetes</taxon>
        <taxon>Rowavirales</taxon>
        <taxon>Adenoviridae</taxon>
        <taxon>Mastadenovirus</taxon>
        <taxon>Mastadenovirus musauriti</taxon>
    </lineage>
</organism>
<dbReference type="Pfam" id="PF02236">
    <property type="entry name" value="Viral_DNA_bi"/>
    <property type="match status" value="1"/>
</dbReference>
<feature type="binding site" evidence="10">
    <location>
        <position position="343"/>
    </location>
    <ligand>
        <name>Zn(2+)</name>
        <dbReference type="ChEBI" id="CHEBI:29105"/>
        <label>2</label>
    </ligand>
</feature>
<evidence type="ECO:0000256" key="6">
    <source>
        <dbReference type="ARBA" id="ARBA00022723"/>
    </source>
</evidence>
<dbReference type="InterPro" id="IPR036368">
    <property type="entry name" value="ADBP_zn-bd_sf"/>
</dbReference>
<keyword evidence="1 10" id="KW-0244">Early protein</keyword>
<dbReference type="Gene3D" id="1.10.269.10">
    <property type="entry name" value="Adenovirus DNA-binding, N-terminal domain"/>
    <property type="match status" value="1"/>
</dbReference>
<proteinExistence type="inferred from homology"/>
<evidence type="ECO:0000256" key="10">
    <source>
        <dbReference type="HAMAP-Rule" id="MF_04054"/>
    </source>
</evidence>
<keyword evidence="4 10" id="KW-0945">Host-virus interaction</keyword>
<evidence type="ECO:0000256" key="5">
    <source>
        <dbReference type="ARBA" id="ARBA00022705"/>
    </source>
</evidence>
<feature type="binding site" evidence="10">
    <location>
        <position position="396"/>
    </location>
    <ligand>
        <name>Zn(2+)</name>
        <dbReference type="ChEBI" id="CHEBI:29105"/>
        <label>2</label>
    </ligand>
</feature>
<dbReference type="Pfam" id="PF03728">
    <property type="entry name" value="Viral_DNA_Zn_bi"/>
    <property type="match status" value="2"/>
</dbReference>
<dbReference type="EMBL" id="LC385828">
    <property type="protein sequence ID" value="BBE29345.1"/>
    <property type="molecule type" value="Genomic_DNA"/>
</dbReference>
<dbReference type="InterPro" id="IPR005376">
    <property type="entry name" value="Adenovirus_DNA-bd_zn-bd"/>
</dbReference>
<feature type="domain" description="Adenovirus DNA-binding zinc-binding" evidence="13">
    <location>
        <begin position="341"/>
        <end position="435"/>
    </location>
</feature>
<keyword evidence="9 10" id="KW-0238">DNA-binding</keyword>
<evidence type="ECO:0000313" key="14">
    <source>
        <dbReference type="EMBL" id="BBE29345.1"/>
    </source>
</evidence>
<evidence type="ECO:0000256" key="4">
    <source>
        <dbReference type="ARBA" id="ARBA00022581"/>
    </source>
</evidence>
<dbReference type="SUPFAM" id="SSF57917">
    <property type="entry name" value="Zn-binding domains of ADDBP"/>
    <property type="match status" value="2"/>
</dbReference>
<dbReference type="InterPro" id="IPR036362">
    <property type="entry name" value="Adenovirus_DNA-bd_N_sf"/>
</dbReference>
<evidence type="ECO:0000259" key="13">
    <source>
        <dbReference type="Pfam" id="PF03728"/>
    </source>
</evidence>